<comment type="caution">
    <text evidence="2">The sequence shown here is derived from an EMBL/GenBank/DDBJ whole genome shotgun (WGS) entry which is preliminary data.</text>
</comment>
<reference evidence="2" key="1">
    <citation type="submission" date="2022-12" db="EMBL/GenBank/DDBJ databases">
        <title>Draft genome assemblies for two species of Escallonia (Escalloniales).</title>
        <authorList>
            <person name="Chanderbali A."/>
            <person name="Dervinis C."/>
            <person name="Anghel I."/>
            <person name="Soltis D."/>
            <person name="Soltis P."/>
            <person name="Zapata F."/>
        </authorList>
    </citation>
    <scope>NUCLEOTIDE SEQUENCE</scope>
    <source>
        <strain evidence="2">UCBG92.1500</strain>
        <tissue evidence="2">Leaf</tissue>
    </source>
</reference>
<proteinExistence type="predicted"/>
<keyword evidence="3" id="KW-1185">Reference proteome</keyword>
<dbReference type="EMBL" id="JAVXUO010001220">
    <property type="protein sequence ID" value="KAK2984567.1"/>
    <property type="molecule type" value="Genomic_DNA"/>
</dbReference>
<feature type="domain" description="Ubiquitin-like" evidence="1">
    <location>
        <begin position="154"/>
        <end position="208"/>
    </location>
</feature>
<evidence type="ECO:0000313" key="3">
    <source>
        <dbReference type="Proteomes" id="UP001187471"/>
    </source>
</evidence>
<gene>
    <name evidence="2" type="ORF">RJ640_018945</name>
</gene>
<organism evidence="2 3">
    <name type="scientific">Escallonia rubra</name>
    <dbReference type="NCBI Taxonomy" id="112253"/>
    <lineage>
        <taxon>Eukaryota</taxon>
        <taxon>Viridiplantae</taxon>
        <taxon>Streptophyta</taxon>
        <taxon>Embryophyta</taxon>
        <taxon>Tracheophyta</taxon>
        <taxon>Spermatophyta</taxon>
        <taxon>Magnoliopsida</taxon>
        <taxon>eudicotyledons</taxon>
        <taxon>Gunneridae</taxon>
        <taxon>Pentapetalae</taxon>
        <taxon>asterids</taxon>
        <taxon>campanulids</taxon>
        <taxon>Escalloniales</taxon>
        <taxon>Escalloniaceae</taxon>
        <taxon>Escallonia</taxon>
    </lineage>
</organism>
<evidence type="ECO:0000259" key="1">
    <source>
        <dbReference type="PROSITE" id="PS50053"/>
    </source>
</evidence>
<dbReference type="Gene3D" id="3.10.20.90">
    <property type="entry name" value="Phosphatidylinositol 3-kinase Catalytic Subunit, Chain A, domain 1"/>
    <property type="match status" value="1"/>
</dbReference>
<protein>
    <recommendedName>
        <fullName evidence="1">Ubiquitin-like domain-containing protein</fullName>
    </recommendedName>
</protein>
<evidence type="ECO:0000313" key="2">
    <source>
        <dbReference type="EMBL" id="KAK2984567.1"/>
    </source>
</evidence>
<dbReference type="CDD" id="cd17039">
    <property type="entry name" value="Ubl_ubiquitin_like"/>
    <property type="match status" value="1"/>
</dbReference>
<sequence length="214" mass="24352">MANKVNDAEAAAATAFARFERSCKRRRSLPRRGQVTMRIAAKAFHSLKSLVVCDPFAESVPSGSSVKRDLKRKAKLNFLSFGELGDEEKETTAMHEKLGDSFLQADVSSRGYHIRVDLSVQGILEVEGDTYKEYDDKKLDEGYKEEYIYNRDLIDLYVSSLCEDMPLRVNKFSTIKDLKDTIRVRSNLEAQDQRLVYHGTELEDDTPMVLKTTP</sequence>
<accession>A0AA88RC70</accession>
<dbReference type="PROSITE" id="PS50053">
    <property type="entry name" value="UBIQUITIN_2"/>
    <property type="match status" value="1"/>
</dbReference>
<dbReference type="Proteomes" id="UP001187471">
    <property type="component" value="Unassembled WGS sequence"/>
</dbReference>
<dbReference type="AlphaFoldDB" id="A0AA88RC70"/>
<dbReference type="SUPFAM" id="SSF54236">
    <property type="entry name" value="Ubiquitin-like"/>
    <property type="match status" value="1"/>
</dbReference>
<dbReference type="InterPro" id="IPR000626">
    <property type="entry name" value="Ubiquitin-like_dom"/>
</dbReference>
<dbReference type="Pfam" id="PF00240">
    <property type="entry name" value="ubiquitin"/>
    <property type="match status" value="1"/>
</dbReference>
<dbReference type="InterPro" id="IPR029071">
    <property type="entry name" value="Ubiquitin-like_domsf"/>
</dbReference>
<name>A0AA88RC70_9ASTE</name>